<sequence>MASACAQVQVQVQVQVQEHIKSEKLANTQRKHSQHPARSVNFLYRDGEAGLDWQGGRGAWAPL</sequence>
<dbReference type="GeneID" id="30073629"/>
<reference evidence="1 2" key="1">
    <citation type="journal article" date="2010" name="Nature">
        <title>Comparative genomics reveals mobile pathogenicity chromosomes in Fusarium.</title>
        <authorList>
            <person name="Ma L.J."/>
            <person name="van der Does H.C."/>
            <person name="Borkovich K.A."/>
            <person name="Coleman J.J."/>
            <person name="Daboussi M.J."/>
            <person name="Di Pietro A."/>
            <person name="Dufresne M."/>
            <person name="Freitag M."/>
            <person name="Grabherr M."/>
            <person name="Henrissat B."/>
            <person name="Houterman P.M."/>
            <person name="Kang S."/>
            <person name="Shim W.B."/>
            <person name="Woloshuk C."/>
            <person name="Xie X."/>
            <person name="Xu J.R."/>
            <person name="Antoniw J."/>
            <person name="Baker S.E."/>
            <person name="Bluhm B.H."/>
            <person name="Breakspear A."/>
            <person name="Brown D.W."/>
            <person name="Butchko R.A."/>
            <person name="Chapman S."/>
            <person name="Coulson R."/>
            <person name="Coutinho P.M."/>
            <person name="Danchin E.G."/>
            <person name="Diener A."/>
            <person name="Gale L.R."/>
            <person name="Gardiner D.M."/>
            <person name="Goff S."/>
            <person name="Hammond-Kosack K.E."/>
            <person name="Hilburn K."/>
            <person name="Hua-Van A."/>
            <person name="Jonkers W."/>
            <person name="Kazan K."/>
            <person name="Kodira C.D."/>
            <person name="Koehrsen M."/>
            <person name="Kumar L."/>
            <person name="Lee Y.H."/>
            <person name="Li L."/>
            <person name="Manners J.M."/>
            <person name="Miranda-Saavedra D."/>
            <person name="Mukherjee M."/>
            <person name="Park G."/>
            <person name="Park J."/>
            <person name="Park S.Y."/>
            <person name="Proctor R.H."/>
            <person name="Regev A."/>
            <person name="Ruiz-Roldan M.C."/>
            <person name="Sain D."/>
            <person name="Sakthikumar S."/>
            <person name="Sykes S."/>
            <person name="Schwartz D.C."/>
            <person name="Turgeon B.G."/>
            <person name="Wapinski I."/>
            <person name="Yoder O."/>
            <person name="Young S."/>
            <person name="Zeng Q."/>
            <person name="Zhou S."/>
            <person name="Galagan J."/>
            <person name="Cuomo C.A."/>
            <person name="Kistler H.C."/>
            <person name="Rep M."/>
        </authorList>
    </citation>
    <scope>NUCLEOTIDE SEQUENCE [LARGE SCALE GENOMIC DNA]</scope>
    <source>
        <strain evidence="2">M3125 / FGSC 7600</strain>
    </source>
</reference>
<gene>
    <name evidence="1" type="ORF">FVEG_16753</name>
</gene>
<keyword evidence="2" id="KW-1185">Reference proteome</keyword>
<dbReference type="KEGG" id="fvr:FVEG_16753"/>
<organism evidence="1 2">
    <name type="scientific">Gibberella moniliformis (strain M3125 / FGSC 7600)</name>
    <name type="common">Maize ear and stalk rot fungus</name>
    <name type="synonym">Fusarium verticillioides</name>
    <dbReference type="NCBI Taxonomy" id="334819"/>
    <lineage>
        <taxon>Eukaryota</taxon>
        <taxon>Fungi</taxon>
        <taxon>Dikarya</taxon>
        <taxon>Ascomycota</taxon>
        <taxon>Pezizomycotina</taxon>
        <taxon>Sordariomycetes</taxon>
        <taxon>Hypocreomycetidae</taxon>
        <taxon>Hypocreales</taxon>
        <taxon>Nectriaceae</taxon>
        <taxon>Fusarium</taxon>
        <taxon>Fusarium fujikuroi species complex</taxon>
    </lineage>
</organism>
<accession>W7MTQ9</accession>
<dbReference type="EMBL" id="CM000586">
    <property type="protein sequence ID" value="EWG51109.1"/>
    <property type="molecule type" value="Genomic_DNA"/>
</dbReference>
<dbReference type="AlphaFoldDB" id="W7MTQ9"/>
<dbReference type="Proteomes" id="UP000009096">
    <property type="component" value="Chromosome 9"/>
</dbReference>
<evidence type="ECO:0000313" key="2">
    <source>
        <dbReference type="Proteomes" id="UP000009096"/>
    </source>
</evidence>
<dbReference type="EMBL" id="DS022255">
    <property type="protein sequence ID" value="EWG51109.1"/>
    <property type="molecule type" value="Genomic_DNA"/>
</dbReference>
<protein>
    <submittedName>
        <fullName evidence="1">Uncharacterized protein</fullName>
    </submittedName>
</protein>
<dbReference type="RefSeq" id="XP_018757300.1">
    <property type="nucleotide sequence ID" value="XM_018905989.1"/>
</dbReference>
<proteinExistence type="predicted"/>
<evidence type="ECO:0000313" key="1">
    <source>
        <dbReference type="EMBL" id="EWG51109.1"/>
    </source>
</evidence>
<name>W7MTQ9_GIBM7</name>
<dbReference type="VEuPathDB" id="FungiDB:FVEG_16753"/>